<feature type="transmembrane region" description="Helical" evidence="1">
    <location>
        <begin position="97"/>
        <end position="115"/>
    </location>
</feature>
<dbReference type="InterPro" id="IPR054288">
    <property type="entry name" value="DUF7024"/>
</dbReference>
<feature type="transmembrane region" description="Helical" evidence="1">
    <location>
        <begin position="150"/>
        <end position="168"/>
    </location>
</feature>
<evidence type="ECO:0000259" key="2">
    <source>
        <dbReference type="Pfam" id="PF19830"/>
    </source>
</evidence>
<evidence type="ECO:0000256" key="1">
    <source>
        <dbReference type="SAM" id="Phobius"/>
    </source>
</evidence>
<feature type="transmembrane region" description="Helical" evidence="1">
    <location>
        <begin position="388"/>
        <end position="407"/>
    </location>
</feature>
<sequence length="688" mass="75553">MIRSIDKLLPLLIGGLAFLLVTGGILIWPSNIAWLGTGDPLQHYLGWAFFRADGWQWPLGLNPRFGLEISSAITFSDSLPLLAIPFKALSAWLKPTFQYFGLWVLVCFLAQGFFAWRIASRFTEDRWARAAMTGFMVIAPPMIWRLHGHISLFSHFLILAAIDLYLASRERRRSVAFALLVALSVLVHAYLAALVAAIWLASLADGWLTQGARLRTCLLEFVGTVGLSSLAAWQAGYFSVGRGAAGGGYGIYRMNLLSLFDSDGWSYWIADLPGGWGDYEGFNYLGLGLLILLVLNLPFAGAEFERLLHRIHRSPVLFLAALGLTVFAVSNIVGLGPWNLTLPLPRQLDGITSTFRSSGRMFWPVYYLITLAILIATLKHWGEARGRWLLGLALCVQLVDTSAGWVFRPRLTSPASSEIALPMKDPFWAEAARRYSKVRWVIPMNNSPHWAMVAAYAAQNGLSTDAVYLARISPDGLIAAVEKAREALATGTYGSDSLYLLDDGSAKLARESLKAGDMLATIDGFTVLAPGWMGCESCTKTYSLDLSRLYGPTRLNETLRLGKGSGGEIYLGAGWGEPEDWGVWTGADVARIDFAEALPQHFRLTLRAQAFGPNVGQLFEVVAGDAAVPFVLAGDRGEISVELRTGHPVSHLEFRIPMAKSPWELGINSDIRRLGMGLESLRITPLDR</sequence>
<name>A0A175R8S0_9HYPH</name>
<proteinExistence type="predicted"/>
<dbReference type="AlphaFoldDB" id="A0A175R8S0"/>
<dbReference type="InterPro" id="IPR058671">
    <property type="entry name" value="DUF6311_C"/>
</dbReference>
<dbReference type="EMBL" id="LDPZ01000021">
    <property type="protein sequence ID" value="KTQ95615.1"/>
    <property type="molecule type" value="Genomic_DNA"/>
</dbReference>
<feature type="transmembrane region" description="Helical" evidence="1">
    <location>
        <begin position="361"/>
        <end position="381"/>
    </location>
</feature>
<feature type="transmembrane region" description="Helical" evidence="1">
    <location>
        <begin position="127"/>
        <end position="144"/>
    </location>
</feature>
<comment type="caution">
    <text evidence="5">The sequence shown here is derived from an EMBL/GenBank/DDBJ whole genome shotgun (WGS) entry which is preliminary data.</text>
</comment>
<dbReference type="Proteomes" id="UP000078272">
    <property type="component" value="Unassembled WGS sequence"/>
</dbReference>
<evidence type="ECO:0000259" key="3">
    <source>
        <dbReference type="Pfam" id="PF22895"/>
    </source>
</evidence>
<keyword evidence="1" id="KW-1133">Transmembrane helix</keyword>
<keyword evidence="1" id="KW-0472">Membrane</keyword>
<dbReference type="OrthoDB" id="7281949at2"/>
<feature type="domain" description="DUF6311" evidence="4">
    <location>
        <begin position="427"/>
        <end position="530"/>
    </location>
</feature>
<feature type="transmembrane region" description="Helical" evidence="1">
    <location>
        <begin position="282"/>
        <end position="304"/>
    </location>
</feature>
<dbReference type="Pfam" id="PF19830">
    <property type="entry name" value="DUF6311"/>
    <property type="match status" value="1"/>
</dbReference>
<keyword evidence="1" id="KW-0812">Transmembrane</keyword>
<organism evidence="5 6">
    <name type="scientific">Aureimonas ureilytica</name>
    <dbReference type="NCBI Taxonomy" id="401562"/>
    <lineage>
        <taxon>Bacteria</taxon>
        <taxon>Pseudomonadati</taxon>
        <taxon>Pseudomonadota</taxon>
        <taxon>Alphaproteobacteria</taxon>
        <taxon>Hyphomicrobiales</taxon>
        <taxon>Aurantimonadaceae</taxon>
        <taxon>Aureimonas</taxon>
    </lineage>
</organism>
<dbReference type="Pfam" id="PF22895">
    <property type="entry name" value="DUF7024"/>
    <property type="match status" value="1"/>
</dbReference>
<dbReference type="Pfam" id="PF25853">
    <property type="entry name" value="DUF6311_C"/>
    <property type="match status" value="1"/>
</dbReference>
<protein>
    <submittedName>
        <fullName evidence="5">Uncharacterized protein</fullName>
    </submittedName>
</protein>
<accession>A0A175R8S0</accession>
<gene>
    <name evidence="5" type="ORF">NS226_10740</name>
</gene>
<feature type="domain" description="DUF6311" evidence="2">
    <location>
        <begin position="12"/>
        <end position="402"/>
    </location>
</feature>
<feature type="transmembrane region" description="Helical" evidence="1">
    <location>
        <begin position="175"/>
        <end position="201"/>
    </location>
</feature>
<evidence type="ECO:0000313" key="6">
    <source>
        <dbReference type="Proteomes" id="UP000078272"/>
    </source>
</evidence>
<dbReference type="RefSeq" id="WP_058634997.1">
    <property type="nucleotide sequence ID" value="NZ_LDPZ01000021.1"/>
</dbReference>
<feature type="domain" description="DUF7024" evidence="3">
    <location>
        <begin position="574"/>
        <end position="685"/>
    </location>
</feature>
<evidence type="ECO:0000313" key="5">
    <source>
        <dbReference type="EMBL" id="KTQ95615.1"/>
    </source>
</evidence>
<reference evidence="5 6" key="1">
    <citation type="journal article" date="2016" name="Front. Microbiol.">
        <title>Genomic Resource of Rice Seed Associated Bacteria.</title>
        <authorList>
            <person name="Midha S."/>
            <person name="Bansal K."/>
            <person name="Sharma S."/>
            <person name="Kumar N."/>
            <person name="Patil P.P."/>
            <person name="Chaudhry V."/>
            <person name="Patil P.B."/>
        </authorList>
    </citation>
    <scope>NUCLEOTIDE SEQUENCE [LARGE SCALE GENOMIC DNA]</scope>
    <source>
        <strain evidence="5 6">NS226</strain>
    </source>
</reference>
<dbReference type="InterPro" id="IPR046278">
    <property type="entry name" value="DUF6311"/>
</dbReference>
<evidence type="ECO:0000259" key="4">
    <source>
        <dbReference type="Pfam" id="PF25853"/>
    </source>
</evidence>
<dbReference type="PATRIC" id="fig|401562.3.peg.1645"/>
<feature type="transmembrane region" description="Helical" evidence="1">
    <location>
        <begin position="316"/>
        <end position="341"/>
    </location>
</feature>